<gene>
    <name evidence="1" type="ORF">METZ01_LOCUS460206</name>
</gene>
<accession>A0A383AHX5</accession>
<evidence type="ECO:0000313" key="1">
    <source>
        <dbReference type="EMBL" id="SVE07352.1"/>
    </source>
</evidence>
<name>A0A383AHX5_9ZZZZ</name>
<proteinExistence type="predicted"/>
<protein>
    <recommendedName>
        <fullName evidence="2">FAD dependent oxidoreductase domain-containing protein</fullName>
    </recommendedName>
</protein>
<dbReference type="AlphaFoldDB" id="A0A383AHX5"/>
<dbReference type="EMBL" id="UINC01192280">
    <property type="protein sequence ID" value="SVE07352.1"/>
    <property type="molecule type" value="Genomic_DNA"/>
</dbReference>
<sequence>MVATAAKNGLEIFTKNELLEIKNSNNNIIANCSNGNFQAKNMAVCSGGEIEKFSDLKINKSYAPIAVVKNIKADTESFVELDIFKKNCINIVTKEKSFGLIGGISLSKKNEVEKYFDFMINEHKKINPEIHVLEKYIGVKHEISQKKENRNYLFHINPSKKYKNVWSVIPGKFTLAFSLAPEFYRVVYKKNPRKFFSTTSDTGAFSHLIEETVWGEIQKKE</sequence>
<organism evidence="1">
    <name type="scientific">marine metagenome</name>
    <dbReference type="NCBI Taxonomy" id="408172"/>
    <lineage>
        <taxon>unclassified sequences</taxon>
        <taxon>metagenomes</taxon>
        <taxon>ecological metagenomes</taxon>
    </lineage>
</organism>
<evidence type="ECO:0008006" key="2">
    <source>
        <dbReference type="Google" id="ProtNLM"/>
    </source>
</evidence>
<reference evidence="1" key="1">
    <citation type="submission" date="2018-05" db="EMBL/GenBank/DDBJ databases">
        <authorList>
            <person name="Lanie J.A."/>
            <person name="Ng W.-L."/>
            <person name="Kazmierczak K.M."/>
            <person name="Andrzejewski T.M."/>
            <person name="Davidsen T.M."/>
            <person name="Wayne K.J."/>
            <person name="Tettelin H."/>
            <person name="Glass J.I."/>
            <person name="Rusch D."/>
            <person name="Podicherti R."/>
            <person name="Tsui H.-C.T."/>
            <person name="Winkler M.E."/>
        </authorList>
    </citation>
    <scope>NUCLEOTIDE SEQUENCE</scope>
</reference>